<keyword evidence="3 4" id="KW-0833">Ubl conjugation pathway</keyword>
<dbReference type="GO" id="GO:0006511">
    <property type="term" value="P:ubiquitin-dependent protein catabolic process"/>
    <property type="evidence" value="ECO:0007669"/>
    <property type="project" value="TreeGrafter"/>
</dbReference>
<dbReference type="Gene3D" id="3.30.2410.10">
    <property type="entry name" value="Hect, E3 ligase catalytic domain"/>
    <property type="match status" value="1"/>
</dbReference>
<dbReference type="Gene3D" id="3.90.1750.10">
    <property type="entry name" value="Hect, E3 ligase catalytic domains"/>
    <property type="match status" value="1"/>
</dbReference>
<evidence type="ECO:0000256" key="3">
    <source>
        <dbReference type="ARBA" id="ARBA00022786"/>
    </source>
</evidence>
<dbReference type="Gene3D" id="2.130.10.30">
    <property type="entry name" value="Regulator of chromosome condensation 1/beta-lactamase-inhibitor protein II"/>
    <property type="match status" value="1"/>
</dbReference>
<feature type="repeat" description="RCC1" evidence="5">
    <location>
        <begin position="79"/>
        <end position="131"/>
    </location>
</feature>
<dbReference type="InterPro" id="IPR035983">
    <property type="entry name" value="Hect_E3_ubiquitin_ligase"/>
</dbReference>
<sequence>MHEYKDGRRVTWKLKGVECREKILALSCGDTHVVLLSEEGRSLLICLFLLCFLRPVGNLNQVIQVACGDQHSIALTQDGKVFTWGQNSRGQLGLGKGEPSTSSPQPVKSLSGIPLAQITAGGDHSFALTLSGAVFGWGKNSAGQLGLGDTIDRPAPAPVDCLNLKKTIAISCGVEHTVVLTKGGLVFTFGSGRYGQLGHNSLRNELRPRLVAELWGAKVTQIACGRNHTLAFVGSFKKIYSFGHGEQGQLGNGVKMDQSVPLPVQLPQDHIDYLQIEQTFAGGNHSFALCSSAKESGKGLNDSRVEKMTRTLDNDIIDRWILQCDSTSWEKIQNKDPIGVEGLRVYLIIPELLGVLLKQQCGIDITEAFAAAILRLIPDKLQVLEEDDTYWIESEMILSKIKRYKDNIFCLLKDYPCILDTEAKCTVWMYAFDQIKDCHEDIEYGWLSDKSVKVDRETLLDDTFQQLRKMTCHMVALKVKFQAENGVDEGGVSLEFFSLLGRELLTMEPKTLEVYESGLAWLTTDDGGVTDEFYLLGLLCGKALFNQCVLNLCFPLALFKKLLGLTTTLDDLKELSPTEASCLQYVLDEDEEVVEALDLVFMDKGQELIPNGEELPVTMVNRKKYVDLYVDMKLNKSVQIQFADFEKGFHEGCPIQTWRMFLPEELMTLLQGDDNYEWDKMREVKFYLPTDDIIQNFWSVFTEFSEEQKKKFLTFLTGTDRLPRGRSLSKLQMQITSLGSTDADEYYPKAQTCSVTLCLPNYSSIDTLQEKLLHAITHCDVFGDA</sequence>
<keyword evidence="7" id="KW-1185">Reference proteome</keyword>
<evidence type="ECO:0000313" key="8">
    <source>
        <dbReference type="RefSeq" id="XP_038839672.1"/>
    </source>
</evidence>
<dbReference type="SUPFAM" id="SSF56204">
    <property type="entry name" value="Hect, E3 ligase catalytic domain"/>
    <property type="match status" value="1"/>
</dbReference>
<dbReference type="GeneID" id="120037778"/>
<dbReference type="SUPFAM" id="SSF50985">
    <property type="entry name" value="RCC1/BLIP-II"/>
    <property type="match status" value="1"/>
</dbReference>
<dbReference type="InterPro" id="IPR000569">
    <property type="entry name" value="HECT_dom"/>
</dbReference>
<reference evidence="8" key="1">
    <citation type="submission" date="2025-08" db="UniProtKB">
        <authorList>
            <consortium name="RefSeq"/>
        </authorList>
    </citation>
    <scope>IDENTIFICATION</scope>
    <source>
        <tissue evidence="8">White muscle</tissue>
    </source>
</reference>
<evidence type="ECO:0000256" key="2">
    <source>
        <dbReference type="ARBA" id="ARBA00022737"/>
    </source>
</evidence>
<dbReference type="PROSITE" id="PS50237">
    <property type="entry name" value="HECT"/>
    <property type="match status" value="1"/>
</dbReference>
<feature type="domain" description="HECT" evidence="6">
    <location>
        <begin position="467"/>
        <end position="785"/>
    </location>
</feature>
<dbReference type="Pfam" id="PF25390">
    <property type="entry name" value="WD40_RLD"/>
    <property type="match status" value="1"/>
</dbReference>
<dbReference type="Gene3D" id="3.30.2160.10">
    <property type="entry name" value="Hect, E3 ligase catalytic domain"/>
    <property type="match status" value="1"/>
</dbReference>
<evidence type="ECO:0000256" key="1">
    <source>
        <dbReference type="ARBA" id="ARBA00022679"/>
    </source>
</evidence>
<evidence type="ECO:0000256" key="5">
    <source>
        <dbReference type="PROSITE-ProRule" id="PRU00235"/>
    </source>
</evidence>
<dbReference type="InterPro" id="IPR051709">
    <property type="entry name" value="Ub-ligase/GTPase-reg"/>
</dbReference>
<feature type="repeat" description="RCC1" evidence="5">
    <location>
        <begin position="184"/>
        <end position="235"/>
    </location>
</feature>
<dbReference type="PROSITE" id="PS50012">
    <property type="entry name" value="RCC1_3"/>
    <property type="match status" value="4"/>
</dbReference>
<dbReference type="PROSITE" id="PS00626">
    <property type="entry name" value="RCC1_2"/>
    <property type="match status" value="3"/>
</dbReference>
<feature type="active site" description="Glycyl thioester intermediate" evidence="4">
    <location>
        <position position="753"/>
    </location>
</feature>
<dbReference type="InterPro" id="IPR000408">
    <property type="entry name" value="Reg_chr_condens"/>
</dbReference>
<organism evidence="7 8">
    <name type="scientific">Salvelinus namaycush</name>
    <name type="common">Lake trout</name>
    <name type="synonym">Salmo namaycush</name>
    <dbReference type="NCBI Taxonomy" id="8040"/>
    <lineage>
        <taxon>Eukaryota</taxon>
        <taxon>Metazoa</taxon>
        <taxon>Chordata</taxon>
        <taxon>Craniata</taxon>
        <taxon>Vertebrata</taxon>
        <taxon>Euteleostomi</taxon>
        <taxon>Actinopterygii</taxon>
        <taxon>Neopterygii</taxon>
        <taxon>Teleostei</taxon>
        <taxon>Protacanthopterygii</taxon>
        <taxon>Salmoniformes</taxon>
        <taxon>Salmonidae</taxon>
        <taxon>Salmoninae</taxon>
        <taxon>Salvelinus</taxon>
    </lineage>
</organism>
<dbReference type="InterPro" id="IPR009091">
    <property type="entry name" value="RCC1/BLIP-II"/>
</dbReference>
<evidence type="ECO:0000256" key="4">
    <source>
        <dbReference type="PROSITE-ProRule" id="PRU00104"/>
    </source>
</evidence>
<dbReference type="InterPro" id="IPR058923">
    <property type="entry name" value="RCC1-like_dom"/>
</dbReference>
<feature type="repeat" description="RCC1" evidence="5">
    <location>
        <begin position="132"/>
        <end position="183"/>
    </location>
</feature>
<keyword evidence="1" id="KW-0808">Transferase</keyword>
<evidence type="ECO:0000313" key="7">
    <source>
        <dbReference type="Proteomes" id="UP000808372"/>
    </source>
</evidence>
<dbReference type="PANTHER" id="PTHR45622">
    <property type="entry name" value="UBIQUITIN-PROTEIN LIGASE E3A-RELATED"/>
    <property type="match status" value="1"/>
</dbReference>
<dbReference type="SMART" id="SM00119">
    <property type="entry name" value="HECTc"/>
    <property type="match status" value="1"/>
</dbReference>
<proteinExistence type="predicted"/>
<protein>
    <submittedName>
        <fullName evidence="8">Probable E3 ubiquitin-protein ligase HERC3</fullName>
    </submittedName>
</protein>
<keyword evidence="2" id="KW-0677">Repeat</keyword>
<feature type="repeat" description="RCC1" evidence="5">
    <location>
        <begin position="237"/>
        <end position="292"/>
    </location>
</feature>
<dbReference type="GO" id="GO:0005737">
    <property type="term" value="C:cytoplasm"/>
    <property type="evidence" value="ECO:0007669"/>
    <property type="project" value="TreeGrafter"/>
</dbReference>
<dbReference type="PRINTS" id="PR00633">
    <property type="entry name" value="RCCNDNSATION"/>
</dbReference>
<evidence type="ECO:0000259" key="6">
    <source>
        <dbReference type="PROSITE" id="PS50237"/>
    </source>
</evidence>
<dbReference type="KEGG" id="snh:120037778"/>
<dbReference type="PANTHER" id="PTHR45622:SF73">
    <property type="entry name" value="E3 UBIQUITIN-PROTEIN LIGASE HERC4-LIKE ISOFORM X1-RELATED"/>
    <property type="match status" value="1"/>
</dbReference>
<accession>A0A8U0QAA8</accession>
<dbReference type="RefSeq" id="XP_038839672.1">
    <property type="nucleotide sequence ID" value="XM_038983744.1"/>
</dbReference>
<dbReference type="Proteomes" id="UP000808372">
    <property type="component" value="Unplaced"/>
</dbReference>
<name>A0A8U0QAA8_SALNM</name>
<dbReference type="Pfam" id="PF00632">
    <property type="entry name" value="HECT"/>
    <property type="match status" value="1"/>
</dbReference>
<gene>
    <name evidence="8" type="primary">LOC120037778</name>
</gene>
<dbReference type="GO" id="GO:0016567">
    <property type="term" value="P:protein ubiquitination"/>
    <property type="evidence" value="ECO:0007669"/>
    <property type="project" value="TreeGrafter"/>
</dbReference>
<dbReference type="GO" id="GO:0061630">
    <property type="term" value="F:ubiquitin protein ligase activity"/>
    <property type="evidence" value="ECO:0007669"/>
    <property type="project" value="TreeGrafter"/>
</dbReference>
<dbReference type="AlphaFoldDB" id="A0A8U0QAA8"/>